<evidence type="ECO:0000313" key="4">
    <source>
        <dbReference type="EMBL" id="CDL94266.1"/>
    </source>
</evidence>
<feature type="domain" description="UDENN" evidence="3">
    <location>
        <begin position="5"/>
        <end position="488"/>
    </location>
</feature>
<proteinExistence type="inferred from homology"/>
<dbReference type="PROSITE" id="PS50211">
    <property type="entry name" value="DENN"/>
    <property type="match status" value="1"/>
</dbReference>
<reference evidence="4" key="2">
    <citation type="submission" date="2013-05" db="EMBL/GenBank/DDBJ databases">
        <title>The genome and transcriptome of Haemonchus contortus: a key model parasite for drug and vaccine discovery.</title>
        <authorList>
            <person name="Laing R."/>
            <person name="Kikuchi T."/>
            <person name="Martinelli A."/>
            <person name="Tsai I.J."/>
            <person name="Beech R.N."/>
            <person name="Redman E."/>
            <person name="Holroyd N."/>
            <person name="Bartley D.J."/>
            <person name="Beasley H."/>
            <person name="Britton C."/>
            <person name="Curran D."/>
            <person name="Devaney E."/>
            <person name="Gilabert A."/>
            <person name="Jackson F."/>
            <person name="Hunt M."/>
            <person name="Johnston S."/>
            <person name="Kryukov I."/>
            <person name="Li K."/>
            <person name="Morrison A.A."/>
            <person name="Reid A.J."/>
            <person name="Sargison N."/>
            <person name="Saunders G."/>
            <person name="Wasmuth J.D."/>
            <person name="Wolstenholme A."/>
            <person name="Berriman M."/>
            <person name="Gilleard J.S."/>
            <person name="Cotton J.A."/>
        </authorList>
    </citation>
    <scope>NUCLEOTIDE SEQUENCE [LARGE SCALE GENOMIC DNA]</scope>
    <source>
        <strain evidence="4">ISE/inbred ISE</strain>
    </source>
</reference>
<protein>
    <submittedName>
        <fullName evidence="4">Late secretory pathway protein AVL9 domain containing protein</fullName>
    </submittedName>
</protein>
<gene>
    <name evidence="4" type="ORF">HCOI_00793700</name>
</gene>
<dbReference type="Pfam" id="PF09794">
    <property type="entry name" value="Avl9"/>
    <property type="match status" value="1"/>
</dbReference>
<dbReference type="GO" id="GO:0005737">
    <property type="term" value="C:cytoplasm"/>
    <property type="evidence" value="ECO:0007669"/>
    <property type="project" value="TreeGrafter"/>
</dbReference>
<dbReference type="InterPro" id="IPR037516">
    <property type="entry name" value="Tripartite_DENN"/>
</dbReference>
<comment type="similarity">
    <text evidence="1">Belongs to the AVL9 family.</text>
</comment>
<evidence type="ECO:0000256" key="1">
    <source>
        <dbReference type="ARBA" id="ARBA00038178"/>
    </source>
</evidence>
<dbReference type="PANTHER" id="PTHR31017:SF1">
    <property type="entry name" value="LATE SECRETORY PATHWAY PROTEIN AVL9 HOMOLOG"/>
    <property type="match status" value="1"/>
</dbReference>
<sequence length="599" mass="66551">MQQILHVVVVGFHHKKGCQVEFSYPKLNGSGEGGLPDEWVHLPSLALPDGAHNTTDDVIFFVLPSRDNPQEAVFGISCYRQIPASDLVAKSDDVTRSTVQKSVCVLSRAPLFGALKAKLELITRAYFEERDFRKVEVLSQMYSNLCDMFNGEAVDGQAASIDISVQDLFTRFRHRALILFKLLLLERKVVFNISPAQLLGTTMLALISLYPKMLEEGLRYCTSPCTHPETTETTSQATEEDENEDLGDEIVIPPSKAILDDDPFTKKDSFGFPLSIFTNGNLFHPYLSISYLDMIRSKSVRGFAIGATNALFVTKRDLIDAIVTREVSLTSADLRFGDYILRSIEENKKSSAVFEGNDEWLRLRMREYLLAMAASSRSDLAVAVADYGAPFIHSWRFTRNYRIWMLGQHEDLSGVAPGHAFAGQLGVYDVLLRVEHTVSGSEGARRALSAITSTGKNIGETGQKVRQSFTTWFKGGVQNAEEATESPESSATAQVLPCLSRGSKRCFRGVRVSDDAIAQDCSKIFVFKKLPIYCNVLFHELEGDTSGQNDRRATSSWINGSEREQLANKVKSISSWIRGTQRNEEAGSTSQSPSEESTR</sequence>
<dbReference type="PANTHER" id="PTHR31017">
    <property type="entry name" value="LATE SECRETORY PATHWAY PROTEIN AVL9-RELATED"/>
    <property type="match status" value="1"/>
</dbReference>
<dbReference type="InterPro" id="IPR051731">
    <property type="entry name" value="DENND11/AVL9_GEFs"/>
</dbReference>
<feature type="region of interest" description="Disordered" evidence="2">
    <location>
        <begin position="575"/>
        <end position="599"/>
    </location>
</feature>
<dbReference type="InterPro" id="IPR018307">
    <property type="entry name" value="ABL9/DENND6_dom"/>
</dbReference>
<evidence type="ECO:0000259" key="3">
    <source>
        <dbReference type="PROSITE" id="PS50211"/>
    </source>
</evidence>
<comment type="caution">
    <text evidence="4">The sequence shown here is derived from an EMBL/GenBank/DDBJ whole genome shotgun (WGS) entry which is preliminary data.</text>
</comment>
<reference evidence="4" key="1">
    <citation type="submission" date="2013-03" db="EMBL/GenBank/DDBJ databases">
        <authorList>
            <person name="Aslett M."/>
        </authorList>
    </citation>
    <scope>NUCLEOTIDE SEQUENCE [LARGE SCALE GENOMIC DNA]</scope>
    <source>
        <strain evidence="4">ISE/inbred ISE</strain>
    </source>
</reference>
<dbReference type="EMBL" id="CAVP010057507">
    <property type="protein sequence ID" value="CDL94266.1"/>
    <property type="molecule type" value="Genomic_DNA"/>
</dbReference>
<evidence type="ECO:0000256" key="2">
    <source>
        <dbReference type="SAM" id="MobiDB-lite"/>
    </source>
</evidence>
<organism evidence="4">
    <name type="scientific">Haemonchus contortus</name>
    <name type="common">Barber pole worm</name>
    <dbReference type="NCBI Taxonomy" id="6289"/>
    <lineage>
        <taxon>Eukaryota</taxon>
        <taxon>Metazoa</taxon>
        <taxon>Ecdysozoa</taxon>
        <taxon>Nematoda</taxon>
        <taxon>Chromadorea</taxon>
        <taxon>Rhabditida</taxon>
        <taxon>Rhabditina</taxon>
        <taxon>Rhabditomorpha</taxon>
        <taxon>Strongyloidea</taxon>
        <taxon>Trichostrongylidae</taxon>
        <taxon>Haemonchus</taxon>
    </lineage>
</organism>
<name>W6NB16_HAECO</name>
<dbReference type="AlphaFoldDB" id="W6NB16"/>
<accession>W6NB16</accession>